<keyword evidence="4" id="KW-1185">Reference proteome</keyword>
<name>W0RBC4_9BACT</name>
<dbReference type="HOGENOM" id="CLU_404788_0_0_0"/>
<dbReference type="EMBL" id="CP007128">
    <property type="protein sequence ID" value="AHG88101.1"/>
    <property type="molecule type" value="Genomic_DNA"/>
</dbReference>
<reference evidence="3 4" key="1">
    <citation type="journal article" date="2014" name="Genome Announc.">
        <title>Genome Sequence and Methylome of Soil Bacterium Gemmatirosa kalamazoonensis KBS708T, a Member of the Rarely Cultivated Gemmatimonadetes Phylum.</title>
        <authorList>
            <person name="Debruyn J.M."/>
            <person name="Radosevich M."/>
            <person name="Wommack K.E."/>
            <person name="Polson S.W."/>
            <person name="Hauser L.J."/>
            <person name="Fawaz M.N."/>
            <person name="Korlach J."/>
            <person name="Tsai Y.C."/>
        </authorList>
    </citation>
    <scope>NUCLEOTIDE SEQUENCE [LARGE SCALE GENOMIC DNA]</scope>
    <source>
        <strain evidence="3 4">KBS708</strain>
    </source>
</reference>
<sequence>MRPSTARTARAVLLTCGLAACGGGGSDGGVTPPPPGGTTGGSTGGTGGGTGGGTAGGFTLALSPATLSISQSATTTATVTLARTGSFTGAVTLAATGLPNGVTAAFDPAQIAAGQTTSTLTLTASSTAAAGPATASVSGTATGATGSAATFALTVAPPAAVPGPFTMSLSASSYLALPATILPATPVLTIARNAGFTGPVAVSVSGLPVGLVVGVTPTNVTGSTASLVVLNGGAPNGSYDVTIRGAAAGGLGERTVTLRVVVAPPSTGSIKWQFCENGVRSPRYFFAVKDGGGPWTRVVPNGSTFAFDLSQPTAQVALVTNDSGGFRTTLYEGTAQEIAALAAAECALYPGVTTRTASGTFAGVGSDFVIASMGWWSGSSAGNGGYSLQNLPNGPLDLLAVRSTGTPLGGTIVFGPNRMILRRGINPAAGASVPPLDFASTEAFAPQLVTWTFGNTGAQAFSVTQQLITAAGTVGLFHAVPQTDAAVTTRTVYAVPAAQLVAGDLHQVIATVSTVAKPRATRQIIAYAHTLADRTIAFGPAMPAPTVTAITGAPAGRLRAQGTLPAEYAAGVSLDVTQTTTARFATVHATSGFLGGATSYDLQIPDLSAAVGWDTQFALRTGAAVDWWVSGGGPSLDLFDARYIFATTRARWTGARTGITAPADGAVYLMARATGTATP</sequence>
<dbReference type="Proteomes" id="UP000019151">
    <property type="component" value="Chromosome"/>
</dbReference>
<dbReference type="RefSeq" id="WP_148306126.1">
    <property type="nucleotide sequence ID" value="NZ_CP007128.1"/>
</dbReference>
<proteinExistence type="predicted"/>
<feature type="chain" id="PRO_5004795269" evidence="2">
    <location>
        <begin position="23"/>
        <end position="679"/>
    </location>
</feature>
<accession>W0RBC4</accession>
<feature type="signal peptide" evidence="2">
    <location>
        <begin position="1"/>
        <end position="22"/>
    </location>
</feature>
<dbReference type="KEGG" id="gba:J421_0564"/>
<dbReference type="STRING" id="861299.J421_0564"/>
<dbReference type="eggNOG" id="COG3506">
    <property type="taxonomic scope" value="Bacteria"/>
</dbReference>
<dbReference type="PROSITE" id="PS51257">
    <property type="entry name" value="PROKAR_LIPOPROTEIN"/>
    <property type="match status" value="1"/>
</dbReference>
<keyword evidence="2" id="KW-0732">Signal</keyword>
<evidence type="ECO:0000256" key="1">
    <source>
        <dbReference type="SAM" id="MobiDB-lite"/>
    </source>
</evidence>
<dbReference type="AlphaFoldDB" id="W0RBC4"/>
<evidence type="ECO:0000313" key="3">
    <source>
        <dbReference type="EMBL" id="AHG88101.1"/>
    </source>
</evidence>
<evidence type="ECO:0000256" key="2">
    <source>
        <dbReference type="SAM" id="SignalP"/>
    </source>
</evidence>
<protein>
    <submittedName>
        <fullName evidence="3">Uncharacterized protein</fullName>
    </submittedName>
</protein>
<dbReference type="OrthoDB" id="9846354at2"/>
<evidence type="ECO:0000313" key="4">
    <source>
        <dbReference type="Proteomes" id="UP000019151"/>
    </source>
</evidence>
<organism evidence="3 4">
    <name type="scientific">Gemmatirosa kalamazoonensis</name>
    <dbReference type="NCBI Taxonomy" id="861299"/>
    <lineage>
        <taxon>Bacteria</taxon>
        <taxon>Pseudomonadati</taxon>
        <taxon>Gemmatimonadota</taxon>
        <taxon>Gemmatimonadia</taxon>
        <taxon>Gemmatimonadales</taxon>
        <taxon>Gemmatimonadaceae</taxon>
        <taxon>Gemmatirosa</taxon>
    </lineage>
</organism>
<gene>
    <name evidence="3" type="ORF">J421_0564</name>
</gene>
<feature type="compositionally biased region" description="Gly residues" evidence="1">
    <location>
        <begin position="37"/>
        <end position="55"/>
    </location>
</feature>
<dbReference type="InParanoid" id="W0RBC4"/>
<feature type="region of interest" description="Disordered" evidence="1">
    <location>
        <begin position="27"/>
        <end position="55"/>
    </location>
</feature>